<keyword evidence="4" id="KW-1185">Reference proteome</keyword>
<organism evidence="3 4">
    <name type="scientific">Trichodelitschia bisporula</name>
    <dbReference type="NCBI Taxonomy" id="703511"/>
    <lineage>
        <taxon>Eukaryota</taxon>
        <taxon>Fungi</taxon>
        <taxon>Dikarya</taxon>
        <taxon>Ascomycota</taxon>
        <taxon>Pezizomycotina</taxon>
        <taxon>Dothideomycetes</taxon>
        <taxon>Dothideomycetes incertae sedis</taxon>
        <taxon>Phaeotrichales</taxon>
        <taxon>Phaeotrichaceae</taxon>
        <taxon>Trichodelitschia</taxon>
    </lineage>
</organism>
<feature type="compositionally biased region" description="Basic residues" evidence="2">
    <location>
        <begin position="1"/>
        <end position="10"/>
    </location>
</feature>
<feature type="compositionally biased region" description="Polar residues" evidence="2">
    <location>
        <begin position="15"/>
        <end position="31"/>
    </location>
</feature>
<evidence type="ECO:0000313" key="3">
    <source>
        <dbReference type="EMBL" id="KAF2403589.1"/>
    </source>
</evidence>
<dbReference type="EMBL" id="ML996689">
    <property type="protein sequence ID" value="KAF2403589.1"/>
    <property type="molecule type" value="Genomic_DNA"/>
</dbReference>
<feature type="coiled-coil region" evidence="1">
    <location>
        <begin position="155"/>
        <end position="196"/>
    </location>
</feature>
<evidence type="ECO:0000256" key="2">
    <source>
        <dbReference type="SAM" id="MobiDB-lite"/>
    </source>
</evidence>
<dbReference type="Pfam" id="PF13094">
    <property type="entry name" value="CENP-Q"/>
    <property type="match status" value="1"/>
</dbReference>
<dbReference type="OrthoDB" id="2420947at2759"/>
<dbReference type="AlphaFoldDB" id="A0A6G1I695"/>
<accession>A0A6G1I695</accession>
<evidence type="ECO:0000313" key="4">
    <source>
        <dbReference type="Proteomes" id="UP000799640"/>
    </source>
</evidence>
<proteinExistence type="predicted"/>
<feature type="compositionally biased region" description="Polar residues" evidence="2">
    <location>
        <begin position="276"/>
        <end position="288"/>
    </location>
</feature>
<evidence type="ECO:0000256" key="1">
    <source>
        <dbReference type="SAM" id="Coils"/>
    </source>
</evidence>
<protein>
    <submittedName>
        <fullName evidence="3">Uncharacterized protein</fullName>
    </submittedName>
</protein>
<reference evidence="3" key="1">
    <citation type="journal article" date="2020" name="Stud. Mycol.">
        <title>101 Dothideomycetes genomes: a test case for predicting lifestyles and emergence of pathogens.</title>
        <authorList>
            <person name="Haridas S."/>
            <person name="Albert R."/>
            <person name="Binder M."/>
            <person name="Bloem J."/>
            <person name="Labutti K."/>
            <person name="Salamov A."/>
            <person name="Andreopoulos B."/>
            <person name="Baker S."/>
            <person name="Barry K."/>
            <person name="Bills G."/>
            <person name="Bluhm B."/>
            <person name="Cannon C."/>
            <person name="Castanera R."/>
            <person name="Culley D."/>
            <person name="Daum C."/>
            <person name="Ezra D."/>
            <person name="Gonzalez J."/>
            <person name="Henrissat B."/>
            <person name="Kuo A."/>
            <person name="Liang C."/>
            <person name="Lipzen A."/>
            <person name="Lutzoni F."/>
            <person name="Magnuson J."/>
            <person name="Mondo S."/>
            <person name="Nolan M."/>
            <person name="Ohm R."/>
            <person name="Pangilinan J."/>
            <person name="Park H.-J."/>
            <person name="Ramirez L."/>
            <person name="Alfaro M."/>
            <person name="Sun H."/>
            <person name="Tritt A."/>
            <person name="Yoshinaga Y."/>
            <person name="Zwiers L.-H."/>
            <person name="Turgeon B."/>
            <person name="Goodwin S."/>
            <person name="Spatafora J."/>
            <person name="Crous P."/>
            <person name="Grigoriev I."/>
        </authorList>
    </citation>
    <scope>NUCLEOTIDE SEQUENCE</scope>
    <source>
        <strain evidence="3">CBS 262.69</strain>
    </source>
</reference>
<name>A0A6G1I695_9PEZI</name>
<feature type="region of interest" description="Disordered" evidence="2">
    <location>
        <begin position="1"/>
        <end position="64"/>
    </location>
</feature>
<feature type="region of interest" description="Disordered" evidence="2">
    <location>
        <begin position="268"/>
        <end position="288"/>
    </location>
</feature>
<keyword evidence="1" id="KW-0175">Coiled coil</keyword>
<dbReference type="Proteomes" id="UP000799640">
    <property type="component" value="Unassembled WGS sequence"/>
</dbReference>
<sequence length="288" mass="32297">MARTARRSSGHRNALNDSTQGPSNATPSTSNPRKRKPDAFNRSEHESGQGPRKRTTTIAEMEQRTRYVDQEVIEKEWKPLPEPMQNQVKEIITAAKRVALGRTSNLRARAEADAVLERVATKLAKRVPRMPFPLQALKAPVKGGWFDGDGSGARNRALEAELRTITHAAELLKAEIAREEVRLRESRQALGRLKSEAVEETKTLEQRANNVHPVLQRLSATTNAYDGADSIGFTPSGFPDDHRSEVSDPSWESLLSHLREHLKRAQVNRRPMEGNGNPTRNPMRLRNT</sequence>
<feature type="compositionally biased region" description="Basic and acidic residues" evidence="2">
    <location>
        <begin position="37"/>
        <end position="47"/>
    </location>
</feature>
<dbReference type="InterPro" id="IPR025212">
    <property type="entry name" value="CAD_CENP-Q"/>
</dbReference>
<gene>
    <name evidence="3" type="ORF">EJ06DRAFT_283764</name>
</gene>